<gene>
    <name evidence="3" type="ORF">BINO364_LOCUS3620</name>
</gene>
<organism evidence="3 4">
    <name type="scientific">Brenthis ino</name>
    <name type="common">lesser marbled fritillary</name>
    <dbReference type="NCBI Taxonomy" id="405034"/>
    <lineage>
        <taxon>Eukaryota</taxon>
        <taxon>Metazoa</taxon>
        <taxon>Ecdysozoa</taxon>
        <taxon>Arthropoda</taxon>
        <taxon>Hexapoda</taxon>
        <taxon>Insecta</taxon>
        <taxon>Pterygota</taxon>
        <taxon>Neoptera</taxon>
        <taxon>Endopterygota</taxon>
        <taxon>Lepidoptera</taxon>
        <taxon>Glossata</taxon>
        <taxon>Ditrysia</taxon>
        <taxon>Papilionoidea</taxon>
        <taxon>Nymphalidae</taxon>
        <taxon>Heliconiinae</taxon>
        <taxon>Argynnini</taxon>
        <taxon>Brenthis</taxon>
    </lineage>
</organism>
<feature type="domain" description="GH18" evidence="2">
    <location>
        <begin position="28"/>
        <end position="319"/>
    </location>
</feature>
<sequence>MIVLFVLIVYILQSIQGYAGFAGPNRDKIVACYYTNWAMYRNGAGSFDISNIDASLCSHLIYAYVGLDEKSFVIKSLDPKQDLDEDGGKGGFKRVAALKEQHKYLKTIVSIGGWNEGSIKYSKMAANPRLRSIFVKSVVKFLITHKFDGLDLHWDCPTKRGGIPEDKTNYVSLIKELSEAFEPKGFILMGSLKSGPEEMASIYDLVYVNFYFDFMNIIAYDYHGPWNGVVGPNAPLHGNSDNDVLSVEYSVKHLLANGLTPSKIILDICTHGRTFIFKNPGVKSVVFGETETKFSGFASEFSGAKGFIGYNEVRIAFCI</sequence>
<evidence type="ECO:0000259" key="2">
    <source>
        <dbReference type="PROSITE" id="PS51910"/>
    </source>
</evidence>
<name>A0A8J9UAR2_9NEOP</name>
<dbReference type="SMART" id="SM00636">
    <property type="entry name" value="Glyco_18"/>
    <property type="match status" value="1"/>
</dbReference>
<dbReference type="EMBL" id="OV170231">
    <property type="protein sequence ID" value="CAH0716961.1"/>
    <property type="molecule type" value="Genomic_DNA"/>
</dbReference>
<dbReference type="Gene3D" id="3.20.20.80">
    <property type="entry name" value="Glycosidases"/>
    <property type="match status" value="1"/>
</dbReference>
<dbReference type="GO" id="GO:0005975">
    <property type="term" value="P:carbohydrate metabolic process"/>
    <property type="evidence" value="ECO:0007669"/>
    <property type="project" value="InterPro"/>
</dbReference>
<dbReference type="Pfam" id="PF00704">
    <property type="entry name" value="Glyco_hydro_18"/>
    <property type="match status" value="1"/>
</dbReference>
<dbReference type="Proteomes" id="UP000838878">
    <property type="component" value="Chromosome 11"/>
</dbReference>
<evidence type="ECO:0000256" key="1">
    <source>
        <dbReference type="SAM" id="SignalP"/>
    </source>
</evidence>
<feature type="non-terminal residue" evidence="3">
    <location>
        <position position="319"/>
    </location>
</feature>
<dbReference type="OrthoDB" id="73875at2759"/>
<reference evidence="3" key="1">
    <citation type="submission" date="2021-12" db="EMBL/GenBank/DDBJ databases">
        <authorList>
            <person name="Martin H S."/>
        </authorList>
    </citation>
    <scope>NUCLEOTIDE SEQUENCE</scope>
</reference>
<dbReference type="AlphaFoldDB" id="A0A8J9UAR2"/>
<dbReference type="InterPro" id="IPR001223">
    <property type="entry name" value="Glyco_hydro18_cat"/>
</dbReference>
<dbReference type="PANTHER" id="PTHR11177">
    <property type="entry name" value="CHITINASE"/>
    <property type="match status" value="1"/>
</dbReference>
<evidence type="ECO:0000313" key="4">
    <source>
        <dbReference type="Proteomes" id="UP000838878"/>
    </source>
</evidence>
<feature type="signal peptide" evidence="1">
    <location>
        <begin position="1"/>
        <end position="17"/>
    </location>
</feature>
<keyword evidence="4" id="KW-1185">Reference proteome</keyword>
<dbReference type="SUPFAM" id="SSF51445">
    <property type="entry name" value="(Trans)glycosidases"/>
    <property type="match status" value="1"/>
</dbReference>
<proteinExistence type="predicted"/>
<dbReference type="InterPro" id="IPR017853">
    <property type="entry name" value="GH"/>
</dbReference>
<dbReference type="Gene3D" id="3.10.50.10">
    <property type="match status" value="1"/>
</dbReference>
<evidence type="ECO:0000313" key="3">
    <source>
        <dbReference type="EMBL" id="CAH0716961.1"/>
    </source>
</evidence>
<accession>A0A8J9UAR2</accession>
<keyword evidence="1" id="KW-0732">Signal</keyword>
<dbReference type="PROSITE" id="PS51910">
    <property type="entry name" value="GH18_2"/>
    <property type="match status" value="1"/>
</dbReference>
<dbReference type="InterPro" id="IPR050314">
    <property type="entry name" value="Glycosyl_Hydrlase_18"/>
</dbReference>
<dbReference type="GO" id="GO:0005576">
    <property type="term" value="C:extracellular region"/>
    <property type="evidence" value="ECO:0007669"/>
    <property type="project" value="TreeGrafter"/>
</dbReference>
<protein>
    <recommendedName>
        <fullName evidence="2">GH18 domain-containing protein</fullName>
    </recommendedName>
</protein>
<dbReference type="InterPro" id="IPR029070">
    <property type="entry name" value="Chitinase_insertion_sf"/>
</dbReference>
<dbReference type="InterPro" id="IPR011583">
    <property type="entry name" value="Chitinase_II/V-like_cat"/>
</dbReference>
<dbReference type="GO" id="GO:0006032">
    <property type="term" value="P:chitin catabolic process"/>
    <property type="evidence" value="ECO:0007669"/>
    <property type="project" value="TreeGrafter"/>
</dbReference>
<dbReference type="PANTHER" id="PTHR11177:SF403">
    <property type="entry name" value="CHITINASE 2-RELATED"/>
    <property type="match status" value="1"/>
</dbReference>
<dbReference type="GO" id="GO:0008061">
    <property type="term" value="F:chitin binding"/>
    <property type="evidence" value="ECO:0007669"/>
    <property type="project" value="InterPro"/>
</dbReference>
<feature type="chain" id="PRO_5035419795" description="GH18 domain-containing protein" evidence="1">
    <location>
        <begin position="18"/>
        <end position="319"/>
    </location>
</feature>
<dbReference type="GO" id="GO:0004568">
    <property type="term" value="F:chitinase activity"/>
    <property type="evidence" value="ECO:0007669"/>
    <property type="project" value="TreeGrafter"/>
</dbReference>